<dbReference type="Proteomes" id="UP000184543">
    <property type="component" value="Unassembled WGS sequence"/>
</dbReference>
<organism evidence="5 6">
    <name type="scientific">Pseudozobellia thermophila</name>
    <dbReference type="NCBI Taxonomy" id="192903"/>
    <lineage>
        <taxon>Bacteria</taxon>
        <taxon>Pseudomonadati</taxon>
        <taxon>Bacteroidota</taxon>
        <taxon>Flavobacteriia</taxon>
        <taxon>Flavobacteriales</taxon>
        <taxon>Flavobacteriaceae</taxon>
        <taxon>Pseudozobellia</taxon>
    </lineage>
</organism>
<feature type="transmembrane region" description="Helical" evidence="1">
    <location>
        <begin position="258"/>
        <end position="276"/>
    </location>
</feature>
<feature type="transmembrane region" description="Helical" evidence="1">
    <location>
        <begin position="344"/>
        <end position="363"/>
    </location>
</feature>
<keyword evidence="1" id="KW-0812">Transmembrane</keyword>
<evidence type="ECO:0000313" key="5">
    <source>
        <dbReference type="EMBL" id="SHJ27895.1"/>
    </source>
</evidence>
<feature type="transmembrane region" description="Helical" evidence="1">
    <location>
        <begin position="313"/>
        <end position="332"/>
    </location>
</feature>
<feature type="transmembrane region" description="Helical" evidence="1">
    <location>
        <begin position="288"/>
        <end position="307"/>
    </location>
</feature>
<dbReference type="EMBL" id="FQYU01000003">
    <property type="protein sequence ID" value="SHJ27895.1"/>
    <property type="molecule type" value="Genomic_DNA"/>
</dbReference>
<name>A0A1M6I0E6_9FLAO</name>
<evidence type="ECO:0000313" key="6">
    <source>
        <dbReference type="Proteomes" id="UP000184543"/>
    </source>
</evidence>
<feature type="transmembrane region" description="Helical" evidence="1">
    <location>
        <begin position="369"/>
        <end position="388"/>
    </location>
</feature>
<accession>A0A1M6I0E6</accession>
<evidence type="ECO:0000256" key="1">
    <source>
        <dbReference type="SAM" id="Phobius"/>
    </source>
</evidence>
<keyword evidence="2" id="KW-0732">Signal</keyword>
<dbReference type="AlphaFoldDB" id="A0A1M6I0E6"/>
<dbReference type="STRING" id="192903.SAMN04488513_103269"/>
<protein>
    <submittedName>
        <fullName evidence="5">Uncharacterized protein</fullName>
    </submittedName>
</protein>
<gene>
    <name evidence="5" type="ORF">SAMN04488513_103269</name>
</gene>
<reference evidence="6" key="1">
    <citation type="submission" date="2016-11" db="EMBL/GenBank/DDBJ databases">
        <authorList>
            <person name="Varghese N."/>
            <person name="Submissions S."/>
        </authorList>
    </citation>
    <scope>NUCLEOTIDE SEQUENCE [LARGE SCALE GENOMIC DNA]</scope>
    <source>
        <strain evidence="6">DSM 19858</strain>
    </source>
</reference>
<feature type="chain" id="PRO_5012612855" evidence="2">
    <location>
        <begin position="21"/>
        <end position="394"/>
    </location>
</feature>
<keyword evidence="1" id="KW-0472">Membrane</keyword>
<dbReference type="InterPro" id="IPR057436">
    <property type="entry name" value="5TMH_Lnb"/>
</dbReference>
<proteinExistence type="predicted"/>
<evidence type="ECO:0000259" key="3">
    <source>
        <dbReference type="Pfam" id="PF13387"/>
    </source>
</evidence>
<dbReference type="Pfam" id="PF25221">
    <property type="entry name" value="5TMH_Lnb"/>
    <property type="match status" value="1"/>
</dbReference>
<evidence type="ECO:0000259" key="4">
    <source>
        <dbReference type="Pfam" id="PF25221"/>
    </source>
</evidence>
<dbReference type="Pfam" id="PF13387">
    <property type="entry name" value="Lnb_N"/>
    <property type="match status" value="1"/>
</dbReference>
<feature type="domain" description="Lnb-like transmembrane" evidence="4">
    <location>
        <begin position="254"/>
        <end position="390"/>
    </location>
</feature>
<feature type="domain" description="Lnb N-terminal periplasmic" evidence="3">
    <location>
        <begin position="33"/>
        <end position="182"/>
    </location>
</feature>
<sequence length="394" mass="46144">MTRLLKKVLFILFAANCLLAFSQKVKLTPQSKISVITCGPGDQIYSTFGHSAFRVDDRTQGIDVVYNYGTFDFTTPNFTLKFARGKLDYTLARQGFRYFLLNYEEENRWVKEQVLNLNLHQKQQLFDYLENNYLPENRDYKYDFFYNNCATKIWDVLKDTYGENLHFSEDYLDEYYTHRELIRQNVAINSWLGFGIDLALGSVIDDPATPKEHMFLPIYTMRQLDLATLGDQPLASLPDSLFEPRPTRPSDRFVSTPAFWLALVFLAVLALTYIDFKNNTRRRWLDFILFLVPGSIGLMILFLWLLTDHTETAGNLNLIWAFPLHFFVAFIVARKRGPNWVARYALFSIALITVCALMWMIRVQIFSPLIPVVWLTLVARYFFLFWSYQKPKIA</sequence>
<feature type="signal peptide" evidence="2">
    <location>
        <begin position="1"/>
        <end position="20"/>
    </location>
</feature>
<dbReference type="InterPro" id="IPR025178">
    <property type="entry name" value="Lnb_N"/>
</dbReference>
<keyword evidence="6" id="KW-1185">Reference proteome</keyword>
<keyword evidence="1" id="KW-1133">Transmembrane helix</keyword>
<evidence type="ECO:0000256" key="2">
    <source>
        <dbReference type="SAM" id="SignalP"/>
    </source>
</evidence>